<feature type="coiled-coil region" evidence="1">
    <location>
        <begin position="235"/>
        <end position="304"/>
    </location>
</feature>
<evidence type="ECO:0000256" key="2">
    <source>
        <dbReference type="SAM" id="MobiDB-lite"/>
    </source>
</evidence>
<organism evidence="4 5">
    <name type="scientific">Pseudomonas viridiflava ICMP 13104</name>
    <dbReference type="NCBI Taxonomy" id="1198305"/>
    <lineage>
        <taxon>Bacteria</taxon>
        <taxon>Pseudomonadati</taxon>
        <taxon>Pseudomonadota</taxon>
        <taxon>Gammaproteobacteria</taxon>
        <taxon>Pseudomonadales</taxon>
        <taxon>Pseudomonadaceae</taxon>
        <taxon>Pseudomonas</taxon>
    </lineage>
</organism>
<dbReference type="EMBL" id="LKEJ01000189">
    <property type="protein sequence ID" value="KTB55145.1"/>
    <property type="molecule type" value="Genomic_DNA"/>
</dbReference>
<dbReference type="GO" id="GO:0015969">
    <property type="term" value="P:guanosine tetraphosphate metabolic process"/>
    <property type="evidence" value="ECO:0007669"/>
    <property type="project" value="InterPro"/>
</dbReference>
<dbReference type="InterPro" id="IPR043519">
    <property type="entry name" value="NT_sf"/>
</dbReference>
<evidence type="ECO:0000313" key="5">
    <source>
        <dbReference type="Proteomes" id="UP000053048"/>
    </source>
</evidence>
<comment type="caution">
    <text evidence="4">The sequence shown here is derived from an EMBL/GenBank/DDBJ whole genome shotgun (WGS) entry which is preliminary data.</text>
</comment>
<keyword evidence="1" id="KW-0175">Coiled coil</keyword>
<accession>A0A0W0H2Z5</accession>
<feature type="region of interest" description="Disordered" evidence="2">
    <location>
        <begin position="351"/>
        <end position="380"/>
    </location>
</feature>
<sequence>MINELSQQEFMSRNRISEEDWKKAGIEWSLLKSIGVDHQQQVKQLDMYANMLAGLVQQYDGVHSVRWRVKDPEHLMEKVVRKKIECNEKYGDISVENYWLKVTDLIGVRALHLFKAEALLIHGSILKDLSIVDFEKPILYKREGDKVSDIEFPNEEFEHRDHKSGYRSIHYILKAQPQKREIYTELQVRTIFEEGWSEIDHRVRYPNFYSDEMVVVFLNIFNRLAGQADEMGSFVQGLAKNIAEKNAEVAKAREEKDESVEAMDRMVSDLQGKTQEHDKAEETIQKLKDELSRMKRLNDKEGKSLLGWNDFLRASDSLSNLSNSWREAQELSSSRIHGLSTVDSLLKAALSSVNSPVSTSQKPSSAQKKVAKSGPAKDKT</sequence>
<dbReference type="AlphaFoldDB" id="A0A0W0H2Z5"/>
<name>A0A0W0H2Z5_PSEVI</name>
<keyword evidence="5" id="KW-1185">Reference proteome</keyword>
<dbReference type="Pfam" id="PF04607">
    <property type="entry name" value="RelA_SpoT"/>
    <property type="match status" value="1"/>
</dbReference>
<dbReference type="CDD" id="cd05399">
    <property type="entry name" value="NT_Rel-Spo_like"/>
    <property type="match status" value="1"/>
</dbReference>
<dbReference type="InterPro" id="IPR007685">
    <property type="entry name" value="RelA_SpoT"/>
</dbReference>
<reference evidence="4 5" key="1">
    <citation type="submission" date="2015-09" db="EMBL/GenBank/DDBJ databases">
        <title>Genome sequence of ICMP 13104.</title>
        <authorList>
            <person name="Visnovsky S."/>
            <person name="Lu A."/>
            <person name="Panda P."/>
            <person name="Pitman A."/>
        </authorList>
    </citation>
    <scope>NUCLEOTIDE SEQUENCE [LARGE SCALE GENOMIC DNA]</scope>
    <source>
        <strain evidence="4 5">ICMP 13104</strain>
    </source>
</reference>
<evidence type="ECO:0000256" key="1">
    <source>
        <dbReference type="SAM" id="Coils"/>
    </source>
</evidence>
<gene>
    <name evidence="4" type="ORF">AO067_10405</name>
</gene>
<dbReference type="SMART" id="SM00954">
    <property type="entry name" value="RelA_SpoT"/>
    <property type="match status" value="1"/>
</dbReference>
<feature type="compositionally biased region" description="Polar residues" evidence="2">
    <location>
        <begin position="351"/>
        <end position="367"/>
    </location>
</feature>
<feature type="domain" description="RelA/SpoT" evidence="3">
    <location>
        <begin position="67"/>
        <end position="211"/>
    </location>
</feature>
<dbReference type="Gene3D" id="3.30.460.10">
    <property type="entry name" value="Beta Polymerase, domain 2"/>
    <property type="match status" value="1"/>
</dbReference>
<dbReference type="SUPFAM" id="SSF81301">
    <property type="entry name" value="Nucleotidyltransferase"/>
    <property type="match status" value="1"/>
</dbReference>
<proteinExistence type="predicted"/>
<protein>
    <recommendedName>
        <fullName evidence="3">RelA/SpoT domain-containing protein</fullName>
    </recommendedName>
</protein>
<dbReference type="PANTHER" id="PTHR41773">
    <property type="entry name" value="GTP PYROPHOSPHATASE-RELATED"/>
    <property type="match status" value="1"/>
</dbReference>
<evidence type="ECO:0000259" key="3">
    <source>
        <dbReference type="SMART" id="SM00954"/>
    </source>
</evidence>
<dbReference type="Proteomes" id="UP000053048">
    <property type="component" value="Unassembled WGS sequence"/>
</dbReference>
<evidence type="ECO:0000313" key="4">
    <source>
        <dbReference type="EMBL" id="KTB55145.1"/>
    </source>
</evidence>
<dbReference type="PANTHER" id="PTHR41773:SF1">
    <property type="entry name" value="RELA_SPOT DOMAIN-CONTAINING PROTEIN"/>
    <property type="match status" value="1"/>
</dbReference>